<evidence type="ECO:0000313" key="8">
    <source>
        <dbReference type="Proteomes" id="UP000717696"/>
    </source>
</evidence>
<comment type="similarity">
    <text evidence="1">Belongs to the ATP-dependent AMP-binding enzyme family.</text>
</comment>
<dbReference type="GO" id="GO:0006631">
    <property type="term" value="P:fatty acid metabolic process"/>
    <property type="evidence" value="ECO:0007669"/>
    <property type="project" value="UniProtKB-KW"/>
</dbReference>
<dbReference type="PROSITE" id="PS00455">
    <property type="entry name" value="AMP_BINDING"/>
    <property type="match status" value="1"/>
</dbReference>
<evidence type="ECO:0000256" key="4">
    <source>
        <dbReference type="ARBA" id="ARBA00023098"/>
    </source>
</evidence>
<dbReference type="FunFam" id="3.30.300.30:FF:000008">
    <property type="entry name" value="2,3-dihydroxybenzoate-AMP ligase"/>
    <property type="match status" value="1"/>
</dbReference>
<keyword evidence="4" id="KW-0443">Lipid metabolism</keyword>
<proteinExistence type="inferred from homology"/>
<dbReference type="InterPro" id="IPR020845">
    <property type="entry name" value="AMP-binding_CS"/>
</dbReference>
<keyword evidence="8" id="KW-1185">Reference proteome</keyword>
<dbReference type="PANTHER" id="PTHR43859:SF4">
    <property type="entry name" value="BUTANOATE--COA LIGASE AAE1-RELATED"/>
    <property type="match status" value="1"/>
</dbReference>
<name>A0A9P9JDH3_9HYPO</name>
<dbReference type="Gene3D" id="3.30.300.30">
    <property type="match status" value="1"/>
</dbReference>
<evidence type="ECO:0000259" key="6">
    <source>
        <dbReference type="Pfam" id="PF13193"/>
    </source>
</evidence>
<dbReference type="PANTHER" id="PTHR43859">
    <property type="entry name" value="ACYL-ACTIVATING ENZYME"/>
    <property type="match status" value="1"/>
</dbReference>
<dbReference type="Pfam" id="PF13193">
    <property type="entry name" value="AMP-binding_C"/>
    <property type="match status" value="1"/>
</dbReference>
<dbReference type="OrthoDB" id="1882297at2759"/>
<evidence type="ECO:0000256" key="1">
    <source>
        <dbReference type="ARBA" id="ARBA00006432"/>
    </source>
</evidence>
<evidence type="ECO:0000259" key="5">
    <source>
        <dbReference type="Pfam" id="PF00501"/>
    </source>
</evidence>
<dbReference type="InterPro" id="IPR042099">
    <property type="entry name" value="ANL_N_sf"/>
</dbReference>
<dbReference type="GO" id="GO:0016874">
    <property type="term" value="F:ligase activity"/>
    <property type="evidence" value="ECO:0007669"/>
    <property type="project" value="UniProtKB-KW"/>
</dbReference>
<reference evidence="7" key="1">
    <citation type="journal article" date="2021" name="Nat. Commun.">
        <title>Genetic determinants of endophytism in the Arabidopsis root mycobiome.</title>
        <authorList>
            <person name="Mesny F."/>
            <person name="Miyauchi S."/>
            <person name="Thiergart T."/>
            <person name="Pickel B."/>
            <person name="Atanasova L."/>
            <person name="Karlsson M."/>
            <person name="Huettel B."/>
            <person name="Barry K.W."/>
            <person name="Haridas S."/>
            <person name="Chen C."/>
            <person name="Bauer D."/>
            <person name="Andreopoulos W."/>
            <person name="Pangilinan J."/>
            <person name="LaButti K."/>
            <person name="Riley R."/>
            <person name="Lipzen A."/>
            <person name="Clum A."/>
            <person name="Drula E."/>
            <person name="Henrissat B."/>
            <person name="Kohler A."/>
            <person name="Grigoriev I.V."/>
            <person name="Martin F.M."/>
            <person name="Hacquard S."/>
        </authorList>
    </citation>
    <scope>NUCLEOTIDE SEQUENCE</scope>
    <source>
        <strain evidence="7">MPI-CAGE-AT-0021</strain>
    </source>
</reference>
<organism evidence="7 8">
    <name type="scientific">Dactylonectria estremocensis</name>
    <dbReference type="NCBI Taxonomy" id="1079267"/>
    <lineage>
        <taxon>Eukaryota</taxon>
        <taxon>Fungi</taxon>
        <taxon>Dikarya</taxon>
        <taxon>Ascomycota</taxon>
        <taxon>Pezizomycotina</taxon>
        <taxon>Sordariomycetes</taxon>
        <taxon>Hypocreomycetidae</taxon>
        <taxon>Hypocreales</taxon>
        <taxon>Nectriaceae</taxon>
        <taxon>Dactylonectria</taxon>
    </lineage>
</organism>
<dbReference type="InterPro" id="IPR000873">
    <property type="entry name" value="AMP-dep_synth/lig_dom"/>
</dbReference>
<feature type="domain" description="AMP-dependent synthetase/ligase" evidence="5">
    <location>
        <begin position="34"/>
        <end position="441"/>
    </location>
</feature>
<dbReference type="InterPro" id="IPR045851">
    <property type="entry name" value="AMP-bd_C_sf"/>
</dbReference>
<dbReference type="AlphaFoldDB" id="A0A9P9JDH3"/>
<accession>A0A9P9JDH3</accession>
<sequence length="583" mass="64616">MSGPPSRIRSILNHLRPHPQAPPNYHTLSPTLFLERAASIEPDAEAIFHITVNGAVLRRSYGEFADRARGLAYYLLKHGYRRIGILAPNTPAFLESIYGIVAAGGVVVPVNYRLKQDDIDYILDYAEVDCIVVDNEFVGLLDQYKEKHANVPFIVDLDTDATEGQLCGPFDDAVLEGLKHDQELGNQGWAGLHSQARSEDDMLAIPFTSGTTSRPKGCVYTHRGAYLAAMANIIESGLNIGRCKYLWTLPMFHAMGWTFPWSIVAVRGVNVCLRKIEYPLIWKLLKEEGITHFNAAPTVNTLLVAAKEAERLPNEVRVTVAASPPSGHLFEQMVGPPVYDSWTNTLTHQQTNLNLIPVHVYGMTETYGPITKCYTLPEWDTLPPQEKYAKMARQGHGFITSLPIRIIKPEQPQGVLIDVAKDGKEIGEIVFLGNICAKEYYKDPAATQQLFAGGVLHSGDLAVWHPDGSAQILDRAKDIIISGGENISSVALESMLVQHPDILEAGVVSVPDSHWGERPKAYVTIKEGKSVVGDEVISWAKHQSDISRFMVPREVEVVDELPKTSTGKIRKNVLREWAKHGRK</sequence>
<evidence type="ECO:0000256" key="2">
    <source>
        <dbReference type="ARBA" id="ARBA00022598"/>
    </source>
</evidence>
<gene>
    <name evidence="7" type="ORF">B0J13DRAFT_11678</name>
</gene>
<dbReference type="SUPFAM" id="SSF56801">
    <property type="entry name" value="Acetyl-CoA synthetase-like"/>
    <property type="match status" value="1"/>
</dbReference>
<keyword evidence="2" id="KW-0436">Ligase</keyword>
<comment type="caution">
    <text evidence="7">The sequence shown here is derived from an EMBL/GenBank/DDBJ whole genome shotgun (WGS) entry which is preliminary data.</text>
</comment>
<dbReference type="Pfam" id="PF00501">
    <property type="entry name" value="AMP-binding"/>
    <property type="match status" value="1"/>
</dbReference>
<dbReference type="Gene3D" id="3.40.50.12780">
    <property type="entry name" value="N-terminal domain of ligase-like"/>
    <property type="match status" value="1"/>
</dbReference>
<evidence type="ECO:0000313" key="7">
    <source>
        <dbReference type="EMBL" id="KAH7162474.1"/>
    </source>
</evidence>
<feature type="domain" description="AMP-binding enzyme C-terminal" evidence="6">
    <location>
        <begin position="492"/>
        <end position="568"/>
    </location>
</feature>
<dbReference type="EMBL" id="JAGMUU010000001">
    <property type="protein sequence ID" value="KAH7162474.1"/>
    <property type="molecule type" value="Genomic_DNA"/>
</dbReference>
<dbReference type="Proteomes" id="UP000717696">
    <property type="component" value="Unassembled WGS sequence"/>
</dbReference>
<evidence type="ECO:0000256" key="3">
    <source>
        <dbReference type="ARBA" id="ARBA00022832"/>
    </source>
</evidence>
<keyword evidence="3" id="KW-0276">Fatty acid metabolism</keyword>
<dbReference type="InterPro" id="IPR025110">
    <property type="entry name" value="AMP-bd_C"/>
</dbReference>
<protein>
    <submittedName>
        <fullName evidence="7">Uncharacterized protein</fullName>
    </submittedName>
</protein>